<dbReference type="OrthoDB" id="10291900at2759"/>
<keyword evidence="2" id="KW-0677">Repeat</keyword>
<reference evidence="3" key="1">
    <citation type="submission" date="2008-06" db="EMBL/GenBank/DDBJ databases">
        <authorList>
            <person name="Lorenzi H."/>
            <person name="Inman J."/>
            <person name="Miller J."/>
            <person name="Schobel S."/>
            <person name="Amedeo P."/>
            <person name="Caler E.V."/>
            <person name="da Silva J."/>
        </authorList>
    </citation>
    <scope>NUCLEOTIDE SEQUENCE [LARGE SCALE GENOMIC DNA]</scope>
    <source>
        <strain evidence="3">RN66</strain>
    </source>
</reference>
<dbReference type="VEuPathDB" id="CryptoDB:CMU_032840"/>
<protein>
    <recommendedName>
        <fullName evidence="5">WD repeat-containing protein</fullName>
    </recommendedName>
</protein>
<proteinExistence type="predicted"/>
<organism evidence="3 4">
    <name type="scientific">Cryptosporidium muris (strain RN66)</name>
    <dbReference type="NCBI Taxonomy" id="441375"/>
    <lineage>
        <taxon>Eukaryota</taxon>
        <taxon>Sar</taxon>
        <taxon>Alveolata</taxon>
        <taxon>Apicomplexa</taxon>
        <taxon>Conoidasida</taxon>
        <taxon>Coccidia</taxon>
        <taxon>Eucoccidiorida</taxon>
        <taxon>Eimeriorina</taxon>
        <taxon>Cryptosporidiidae</taxon>
        <taxon>Cryptosporidium</taxon>
    </lineage>
</organism>
<evidence type="ECO:0008006" key="5">
    <source>
        <dbReference type="Google" id="ProtNLM"/>
    </source>
</evidence>
<evidence type="ECO:0000256" key="2">
    <source>
        <dbReference type="ARBA" id="ARBA00022737"/>
    </source>
</evidence>
<accession>B6AFA8</accession>
<dbReference type="InterPro" id="IPR015943">
    <property type="entry name" value="WD40/YVTN_repeat-like_dom_sf"/>
</dbReference>
<dbReference type="InterPro" id="IPR001680">
    <property type="entry name" value="WD40_rpt"/>
</dbReference>
<dbReference type="Proteomes" id="UP000001460">
    <property type="component" value="Unassembled WGS sequence"/>
</dbReference>
<dbReference type="SUPFAM" id="SSF117289">
    <property type="entry name" value="Nucleoporin domain"/>
    <property type="match status" value="1"/>
</dbReference>
<dbReference type="GeneID" id="6996477"/>
<gene>
    <name evidence="3" type="ORF">CMU_032840</name>
</gene>
<sequence length="595" mass="69669">MQSKISEWTKLRCIWLRNIPFLYDSLYEIQVPNNNLKTSPLKFCKNKKLRFENEYLRSSITEISLDNTISSNIKCYSSNTETNGIKSQFMYCDKNSMDIYILEICWDKDEFDDENYNLNSNYPNFNIMNIFDKNINKTNSEYYKNDLNESINLSQKDIIKNNKDMNCLPSNCIRLLNNNNTDQTIVAVSCIDGSIGYIYKENKDISLSENNLCNYIYNNVNNHKELAYGLSWNKFNPKILSSCSKSGELFISDIFYNKILFSDIINKDNDFDNLSLNDISWFNENLVCSISNRGILYNWDIRENPKNKTKFKISNYELISLDMHPIHPFFALGDNIGIASLWDFRKFSSIKNSKHNSILTLDYLEKNRLLNSKTSKYSKLESTSSTNLNIYGSPITKISWMPYPGYSILCCAHHTGHLRIWDISNNPEFSVINSGLSYYQQPNNLVFVHSAHFINGFPPSNLDFSSINRNKKDNQELRSFSELYIRNLYYNNNNNKELLNNIEKCSKSSDLQDMNTSKDFQVYKESYLIENFLFPIDYTYMIPLKDELYSTMIVSIDNSYTVNIWSPRHVGNFTVPEDVHQSDEKRRKTNFLELK</sequence>
<keyword evidence="4" id="KW-1185">Reference proteome</keyword>
<dbReference type="PANTHER" id="PTHR22850">
    <property type="entry name" value="WD40 REPEAT FAMILY"/>
    <property type="match status" value="1"/>
</dbReference>
<evidence type="ECO:0000313" key="4">
    <source>
        <dbReference type="Proteomes" id="UP000001460"/>
    </source>
</evidence>
<keyword evidence="1" id="KW-0853">WD repeat</keyword>
<name>B6AFA8_CRYMR</name>
<evidence type="ECO:0000256" key="1">
    <source>
        <dbReference type="ARBA" id="ARBA00022574"/>
    </source>
</evidence>
<dbReference type="InterPro" id="IPR050459">
    <property type="entry name" value="WD_repeat_RBAP46/RBAP48/MSI1"/>
</dbReference>
<dbReference type="EMBL" id="DS989731">
    <property type="protein sequence ID" value="EEA06899.1"/>
    <property type="molecule type" value="Genomic_DNA"/>
</dbReference>
<dbReference type="AlphaFoldDB" id="B6AFA8"/>
<dbReference type="InterPro" id="IPR036322">
    <property type="entry name" value="WD40_repeat_dom_sf"/>
</dbReference>
<dbReference type="Gene3D" id="2.130.10.10">
    <property type="entry name" value="YVTN repeat-like/Quinoprotein amine dehydrogenase"/>
    <property type="match status" value="1"/>
</dbReference>
<dbReference type="RefSeq" id="XP_002141248.1">
    <property type="nucleotide sequence ID" value="XM_002141212.1"/>
</dbReference>
<evidence type="ECO:0000313" key="3">
    <source>
        <dbReference type="EMBL" id="EEA06899.1"/>
    </source>
</evidence>
<dbReference type="SMART" id="SM00320">
    <property type="entry name" value="WD40"/>
    <property type="match status" value="3"/>
</dbReference>
<dbReference type="SUPFAM" id="SSF50978">
    <property type="entry name" value="WD40 repeat-like"/>
    <property type="match status" value="1"/>
</dbReference>